<feature type="domain" description="Myb-like" evidence="11">
    <location>
        <begin position="655"/>
        <end position="697"/>
    </location>
</feature>
<feature type="region of interest" description="Disordered" evidence="10">
    <location>
        <begin position="338"/>
        <end position="369"/>
    </location>
</feature>
<feature type="region of interest" description="Disordered" evidence="10">
    <location>
        <begin position="1401"/>
        <end position="1421"/>
    </location>
</feature>
<evidence type="ECO:0000313" key="13">
    <source>
        <dbReference type="EMBL" id="KAK5985940.1"/>
    </source>
</evidence>
<dbReference type="PANTHER" id="PTHR13992:SF39">
    <property type="entry name" value="SMRTER, ISOFORM G"/>
    <property type="match status" value="1"/>
</dbReference>
<feature type="compositionally biased region" description="Polar residues" evidence="10">
    <location>
        <begin position="1436"/>
        <end position="1451"/>
    </location>
</feature>
<dbReference type="GO" id="GO:0005654">
    <property type="term" value="C:nucleoplasm"/>
    <property type="evidence" value="ECO:0007669"/>
    <property type="project" value="UniProtKB-ARBA"/>
</dbReference>
<sequence>MFPTGGGSSQTVAQETAAPQPRPGLDLFRAFASLTAQNSHSHPATNQYIASLGQPSVHAAQLAAPQHSPSISLLQQGISRQAASHQETNAEPSNQSIHDDFHRRPSLMSNFFPPHLSHQQGTSRDESNHLDVDTSGNFAGLKIDPSPGGSTALSDKEIEEQAEKKATSDRLESIEKDRKQADQQVEALTKRRERLKNVKKESEQEVKDVINGEVDERENIPLWQRIIAENKRKSPIKARFVAKRSAEEACFYEPCNAPGMAELLKRQKIFEPKLRQTIVFRQRVKLECYRCNDEAYTACMRDYLRKLERWENSPKKVARDLKNREIFERAFPEMKRTREEKERSCRTDRISLRGQETVDEQPAPSEKGQVDEEYKMRNAAAIPPLIVNESPIRPRFFDNKHAVIKNAAEENKNWIEMFLSSWSDDEKKLFRERLSAVGKNYANIAMFLENKTVKDCVLYYYLCKKRENFKAVIPKRKRKLAKTYKPPMMPSAEELAMYQLVPQDALTEAQSSASQDSKCVMCQLRIDPTTNPGRVLTRSNYEMYGIDARKQGADCKICTKCKDEVLKIRNSGRCMVKVCASGKRKVKATKAMPAKWRQMDDRQRTFMLAYLSIPREIVKCCGPCFKRISKKLDMLFAGDLEDDMAKFEMEIHQTWQSGEISRLQNLVAQFGSDWCAIAEHMQGRSADDCRLQYDALCKKEDEEEEDFEEDADNYKCDRHEDDTIMEEDTQDVPESSVLTVQDGDLEVDITEVPTTSNATVFDITSLDVKPKEEHPLAEQSSISTGLVKGSITAGTPFRPPSVSIIEQPPSVSQLTANAVPPAVTSQPTTTQPMLSGLDQNTLLQIHQLFGGDESRTRAILEQYQQQQRNYQQYHQQFVQQQPSMDQLYLTYSQLSEADLNRIYPTVDLATRCVIEFVLQHKKQTATLQMRQQHAAMLGQIQAKQLEARQLEQQRQEQRLQQEKQRQIEAAKKQLQEQIKHHDITAANIDKNTIAMVHRVGEINQSLQTASLTQLQRQQLLLEYSSQSAKCSSLQTMAQNHRLQRTQLQNQLDALNAGSGSAAVVASMSLAPSPMVMRTHDTSMLMDDEQRLREEIEKIDEDIRGMEKQVRRLEEEERTYQKKKIQAEQMITSAFRINSTMQDFQAKQELKEAQDNMRVVEHSRLTFQKKLDNLRENRELLMRQQRMLFNSSGTSGVIVGGSGGISKGLVKDFAQTQQQKQQQQQAVKVAQPPTTMSLAAQAQAQAQQFHLQMQQQQHKNLIGIRQPTADSKPPTTAHSAWPGASASKDRDSSQWNDNKRTFNNVMDRVVHEEITNSHAAAQAAHTAHSSAAPPEIRRKSGLEMLNIPPVSVARHPQRRPTSPTSGAVGIQRPPMLQNRAARSIMGGVPSYGALVVNTSHAATGSPQMSSQHMSPSVSASSSSTASNVYAHFQQSLSARSPASQTNKTQPMASPSVCVPKTEVSSAVVQPLASPAMPTTSAVLSSVSTFQEPTSSTTTTIPPPPTLQFLATSTVSGPPTYEPISPDDGSPTSPITRAEAPSTAPASSQGSRMFSALDFDFPLAVAPSSTAPPPLPPSLAPPLAELLRTAGGEPITTAMTFEPLSDDDD</sequence>
<feature type="region of interest" description="Disordered" evidence="10">
    <location>
        <begin position="1265"/>
        <end position="1297"/>
    </location>
</feature>
<dbReference type="FunFam" id="1.10.10.60:FF:000012">
    <property type="entry name" value="Metastasis-associated 1 family, member 3"/>
    <property type="match status" value="1"/>
</dbReference>
<dbReference type="Proteomes" id="UP001331761">
    <property type="component" value="Unassembled WGS sequence"/>
</dbReference>
<name>A0AAN8G4D2_TRICO</name>
<feature type="domain" description="SANT" evidence="12">
    <location>
        <begin position="417"/>
        <end position="468"/>
    </location>
</feature>
<dbReference type="Gene3D" id="1.10.10.60">
    <property type="entry name" value="Homeodomain-like"/>
    <property type="match status" value="2"/>
</dbReference>
<feature type="compositionally biased region" description="Basic and acidic residues" evidence="10">
    <location>
        <begin position="154"/>
        <end position="181"/>
    </location>
</feature>
<comment type="similarity">
    <text evidence="2">Belongs to the N-CoR nuclear receptor corepressors family.</text>
</comment>
<keyword evidence="9" id="KW-0175">Coiled coil</keyword>
<dbReference type="InterPro" id="IPR001005">
    <property type="entry name" value="SANT/Myb"/>
</dbReference>
<dbReference type="PANTHER" id="PTHR13992">
    <property type="entry name" value="NUCLEAR RECEPTOR CO-REPRESSOR RELATED NCOR"/>
    <property type="match status" value="1"/>
</dbReference>
<evidence type="ECO:0000256" key="2">
    <source>
        <dbReference type="ARBA" id="ARBA00010097"/>
    </source>
</evidence>
<feature type="region of interest" description="Disordered" evidence="10">
    <location>
        <begin position="77"/>
        <end position="184"/>
    </location>
</feature>
<feature type="region of interest" description="Disordered" evidence="10">
    <location>
        <begin position="1"/>
        <end position="24"/>
    </location>
</feature>
<keyword evidence="4" id="KW-0479">Metal-binding</keyword>
<gene>
    <name evidence="13" type="ORF">GCK32_002445</name>
</gene>
<dbReference type="SMART" id="SM00717">
    <property type="entry name" value="SANT"/>
    <property type="match status" value="2"/>
</dbReference>
<organism evidence="13 14">
    <name type="scientific">Trichostrongylus colubriformis</name>
    <name type="common">Black scour worm</name>
    <dbReference type="NCBI Taxonomy" id="6319"/>
    <lineage>
        <taxon>Eukaryota</taxon>
        <taxon>Metazoa</taxon>
        <taxon>Ecdysozoa</taxon>
        <taxon>Nematoda</taxon>
        <taxon>Chromadorea</taxon>
        <taxon>Rhabditida</taxon>
        <taxon>Rhabditina</taxon>
        <taxon>Rhabditomorpha</taxon>
        <taxon>Strongyloidea</taxon>
        <taxon>Trichostrongylidae</taxon>
        <taxon>Trichostrongylus</taxon>
    </lineage>
</organism>
<dbReference type="CDD" id="cd00167">
    <property type="entry name" value="SANT"/>
    <property type="match status" value="1"/>
</dbReference>
<feature type="region of interest" description="Disordered" evidence="10">
    <location>
        <begin position="1436"/>
        <end position="1455"/>
    </location>
</feature>
<feature type="compositionally biased region" description="Low complexity" evidence="10">
    <location>
        <begin position="1404"/>
        <end position="1421"/>
    </location>
</feature>
<feature type="compositionally biased region" description="Basic and acidic residues" evidence="10">
    <location>
        <begin position="123"/>
        <end position="132"/>
    </location>
</feature>
<dbReference type="SUPFAM" id="SSF46689">
    <property type="entry name" value="Homeodomain-like"/>
    <property type="match status" value="2"/>
</dbReference>
<evidence type="ECO:0000256" key="8">
    <source>
        <dbReference type="ARBA" id="ARBA00023242"/>
    </source>
</evidence>
<feature type="region of interest" description="Disordered" evidence="10">
    <location>
        <begin position="1511"/>
        <end position="1549"/>
    </location>
</feature>
<feature type="coiled-coil region" evidence="9">
    <location>
        <begin position="1088"/>
        <end position="1132"/>
    </location>
</feature>
<keyword evidence="14" id="KW-1185">Reference proteome</keyword>
<proteinExistence type="inferred from homology"/>
<evidence type="ECO:0000259" key="11">
    <source>
        <dbReference type="PROSITE" id="PS50090"/>
    </source>
</evidence>
<dbReference type="InterPro" id="IPR009057">
    <property type="entry name" value="Homeodomain-like_sf"/>
</dbReference>
<evidence type="ECO:0000256" key="3">
    <source>
        <dbReference type="ARBA" id="ARBA00022491"/>
    </source>
</evidence>
<feature type="coiled-coil region" evidence="9">
    <location>
        <begin position="933"/>
        <end position="980"/>
    </location>
</feature>
<feature type="compositionally biased region" description="Polar residues" evidence="10">
    <location>
        <begin position="77"/>
        <end position="96"/>
    </location>
</feature>
<accession>A0AAN8G4D2</accession>
<evidence type="ECO:0000256" key="1">
    <source>
        <dbReference type="ARBA" id="ARBA00004123"/>
    </source>
</evidence>
<evidence type="ECO:0000256" key="9">
    <source>
        <dbReference type="SAM" id="Coils"/>
    </source>
</evidence>
<dbReference type="PROSITE" id="PS50090">
    <property type="entry name" value="MYB_LIKE"/>
    <property type="match status" value="1"/>
</dbReference>
<evidence type="ECO:0000256" key="5">
    <source>
        <dbReference type="ARBA" id="ARBA00022771"/>
    </source>
</evidence>
<evidence type="ECO:0000313" key="14">
    <source>
        <dbReference type="Proteomes" id="UP001331761"/>
    </source>
</evidence>
<keyword evidence="5" id="KW-0863">Zinc-finger</keyword>
<comment type="caution">
    <text evidence="13">The sequence shown here is derived from an EMBL/GenBank/DDBJ whole genome shotgun (WGS) entry which is preliminary data.</text>
</comment>
<protein>
    <submittedName>
        <fullName evidence="13">SANT domain-containing protein</fullName>
    </submittedName>
</protein>
<feature type="compositionally biased region" description="Basic and acidic residues" evidence="10">
    <location>
        <begin position="338"/>
        <end position="351"/>
    </location>
</feature>
<dbReference type="GO" id="GO:0003677">
    <property type="term" value="F:DNA binding"/>
    <property type="evidence" value="ECO:0007669"/>
    <property type="project" value="UniProtKB-KW"/>
</dbReference>
<dbReference type="InterPro" id="IPR017884">
    <property type="entry name" value="SANT_dom"/>
</dbReference>
<dbReference type="GO" id="GO:0006357">
    <property type="term" value="P:regulation of transcription by RNA polymerase II"/>
    <property type="evidence" value="ECO:0007669"/>
    <property type="project" value="TreeGrafter"/>
</dbReference>
<reference evidence="13 14" key="1">
    <citation type="submission" date="2019-10" db="EMBL/GenBank/DDBJ databases">
        <title>Assembly and Annotation for the nematode Trichostrongylus colubriformis.</title>
        <authorList>
            <person name="Martin J."/>
        </authorList>
    </citation>
    <scope>NUCLEOTIDE SEQUENCE [LARGE SCALE GENOMIC DNA]</scope>
    <source>
        <strain evidence="13">G859</strain>
        <tissue evidence="13">Whole worm</tissue>
    </source>
</reference>
<dbReference type="Pfam" id="PF00249">
    <property type="entry name" value="Myb_DNA-binding"/>
    <property type="match status" value="2"/>
</dbReference>
<keyword evidence="7" id="KW-0238">DNA-binding</keyword>
<dbReference type="EMBL" id="WIXE01001161">
    <property type="protein sequence ID" value="KAK5985940.1"/>
    <property type="molecule type" value="Genomic_DNA"/>
</dbReference>
<evidence type="ECO:0000256" key="4">
    <source>
        <dbReference type="ARBA" id="ARBA00022723"/>
    </source>
</evidence>
<feature type="compositionally biased region" description="Basic and acidic residues" evidence="10">
    <location>
        <begin position="1286"/>
        <end position="1297"/>
    </location>
</feature>
<keyword evidence="6" id="KW-0862">Zinc</keyword>
<keyword evidence="3" id="KW-0678">Repressor</keyword>
<comment type="subcellular location">
    <subcellularLocation>
        <location evidence="1">Nucleus</location>
    </subcellularLocation>
</comment>
<keyword evidence="8" id="KW-0539">Nucleus</keyword>
<evidence type="ECO:0000256" key="10">
    <source>
        <dbReference type="SAM" id="MobiDB-lite"/>
    </source>
</evidence>
<evidence type="ECO:0000256" key="6">
    <source>
        <dbReference type="ARBA" id="ARBA00022833"/>
    </source>
</evidence>
<evidence type="ECO:0000256" key="7">
    <source>
        <dbReference type="ARBA" id="ARBA00023125"/>
    </source>
</evidence>
<evidence type="ECO:0000259" key="12">
    <source>
        <dbReference type="PROSITE" id="PS51293"/>
    </source>
</evidence>
<dbReference type="GO" id="GO:0008270">
    <property type="term" value="F:zinc ion binding"/>
    <property type="evidence" value="ECO:0007669"/>
    <property type="project" value="UniProtKB-KW"/>
</dbReference>
<feature type="region of interest" description="Disordered" evidence="10">
    <location>
        <begin position="1351"/>
        <end position="1371"/>
    </location>
</feature>
<dbReference type="GO" id="GO:0000785">
    <property type="term" value="C:chromatin"/>
    <property type="evidence" value="ECO:0007669"/>
    <property type="project" value="TreeGrafter"/>
</dbReference>
<dbReference type="PROSITE" id="PS51293">
    <property type="entry name" value="SANT"/>
    <property type="match status" value="1"/>
</dbReference>
<dbReference type="InterPro" id="IPR051571">
    <property type="entry name" value="N-CoR_corepressor"/>
</dbReference>
<dbReference type="GO" id="GO:0032991">
    <property type="term" value="C:protein-containing complex"/>
    <property type="evidence" value="ECO:0007669"/>
    <property type="project" value="UniProtKB-ARBA"/>
</dbReference>